<accession>A0ABQ3WZ10</accession>
<reference evidence="7" key="1">
    <citation type="submission" date="2021-01" db="EMBL/GenBank/DDBJ databases">
        <title>Whole genome shotgun sequence of Actinoplanes capillaceus NBRC 16408.</title>
        <authorList>
            <person name="Komaki H."/>
            <person name="Tamura T."/>
        </authorList>
    </citation>
    <scope>NUCLEOTIDE SEQUENCE [LARGE SCALE GENOMIC DNA]</scope>
    <source>
        <strain evidence="7">NBRC 16408</strain>
    </source>
</reference>
<dbReference type="Gene3D" id="3.90.180.10">
    <property type="entry name" value="Medium-chain alcohol dehydrogenases, catalytic domain"/>
    <property type="match status" value="2"/>
</dbReference>
<name>A0ABQ3WZ10_9ACTN</name>
<evidence type="ECO:0000256" key="2">
    <source>
        <dbReference type="ARBA" id="ARBA00008072"/>
    </source>
</evidence>
<proteinExistence type="inferred from homology"/>
<dbReference type="EMBL" id="BOMF01000187">
    <property type="protein sequence ID" value="GID51520.1"/>
    <property type="molecule type" value="Genomic_DNA"/>
</dbReference>
<keyword evidence="5" id="KW-0560">Oxidoreductase</keyword>
<evidence type="ECO:0000256" key="3">
    <source>
        <dbReference type="ARBA" id="ARBA00022723"/>
    </source>
</evidence>
<dbReference type="RefSeq" id="WP_204301632.1">
    <property type="nucleotide sequence ID" value="NZ_BAAAGQ010000076.1"/>
</dbReference>
<evidence type="ECO:0000256" key="4">
    <source>
        <dbReference type="ARBA" id="ARBA00022833"/>
    </source>
</evidence>
<dbReference type="SUPFAM" id="SSF50129">
    <property type="entry name" value="GroES-like"/>
    <property type="match status" value="1"/>
</dbReference>
<evidence type="ECO:0000256" key="5">
    <source>
        <dbReference type="ARBA" id="ARBA00023002"/>
    </source>
</evidence>
<dbReference type="SMART" id="SM00829">
    <property type="entry name" value="PKS_ER"/>
    <property type="match status" value="1"/>
</dbReference>
<dbReference type="InterPro" id="IPR036291">
    <property type="entry name" value="NAD(P)-bd_dom_sf"/>
</dbReference>
<gene>
    <name evidence="7" type="ORF">Aca07nite_87950</name>
</gene>
<evidence type="ECO:0000313" key="7">
    <source>
        <dbReference type="EMBL" id="GID51520.1"/>
    </source>
</evidence>
<protein>
    <submittedName>
        <fullName evidence="7">Oxidoreductase</fullName>
    </submittedName>
</protein>
<comment type="caution">
    <text evidence="7">The sequence shown here is derived from an EMBL/GenBank/DDBJ whole genome shotgun (WGS) entry which is preliminary data.</text>
</comment>
<keyword evidence="3" id="KW-0479">Metal-binding</keyword>
<evidence type="ECO:0000256" key="1">
    <source>
        <dbReference type="ARBA" id="ARBA00001947"/>
    </source>
</evidence>
<comment type="similarity">
    <text evidence="2">Belongs to the zinc-containing alcohol dehydrogenase family.</text>
</comment>
<feature type="domain" description="Enoyl reductase (ER)" evidence="6">
    <location>
        <begin position="26"/>
        <end position="355"/>
    </location>
</feature>
<dbReference type="InterPro" id="IPR013149">
    <property type="entry name" value="ADH-like_C"/>
</dbReference>
<dbReference type="InterPro" id="IPR020843">
    <property type="entry name" value="ER"/>
</dbReference>
<sequence length="360" mass="37844">MIPATVTAAASIERGTRRQLLITGPGRVEFADEVLPPLHPGHVLAVSLLSGISHGTESAWLSGHASALYRRWNPAGRHFVNEPGRAYPIAPGYECVARIAAVGPGVTAVAPGDLVALDRPHADAHIVTEQAAAAGVLPAGLNPARAVFFVLARVALGGVHDAQLSLGDTVVVVGLGTVGLLAAQQARLSGAKVIGIDRYALRVNAARGLGIEAILSEQDTDCAIAVRDLAGPHGADAAIEASGSYSALHEAIRSVRPGGRVVTVSSYHGNSEGLRLGEEYHRNRVTLLSSMTVNGCRPRDAGWDLDRLNQTAREQVVTGTVHVDPLITHRVPFTDAADAYRLITDAPHETIKVVLTYDQH</sequence>
<dbReference type="SUPFAM" id="SSF51735">
    <property type="entry name" value="NAD(P)-binding Rossmann-fold domains"/>
    <property type="match status" value="1"/>
</dbReference>
<keyword evidence="4" id="KW-0862">Zinc</keyword>
<dbReference type="PANTHER" id="PTHR43350">
    <property type="entry name" value="NAD-DEPENDENT ALCOHOL DEHYDROGENASE"/>
    <property type="match status" value="1"/>
</dbReference>
<comment type="cofactor">
    <cofactor evidence="1">
        <name>Zn(2+)</name>
        <dbReference type="ChEBI" id="CHEBI:29105"/>
    </cofactor>
</comment>
<dbReference type="Pfam" id="PF00107">
    <property type="entry name" value="ADH_zinc_N"/>
    <property type="match status" value="1"/>
</dbReference>
<dbReference type="CDD" id="cd08255">
    <property type="entry name" value="2-desacetyl-2-hydroxyethyl_bacteriochlorophyllide_like"/>
    <property type="match status" value="1"/>
</dbReference>
<dbReference type="InterPro" id="IPR011032">
    <property type="entry name" value="GroES-like_sf"/>
</dbReference>
<dbReference type="PANTHER" id="PTHR43350:SF19">
    <property type="entry name" value="D-GULOSIDE 3-DEHYDROGENASE"/>
    <property type="match status" value="1"/>
</dbReference>
<dbReference type="Gene3D" id="3.40.50.720">
    <property type="entry name" value="NAD(P)-binding Rossmann-like Domain"/>
    <property type="match status" value="1"/>
</dbReference>
<evidence type="ECO:0000259" key="6">
    <source>
        <dbReference type="SMART" id="SM00829"/>
    </source>
</evidence>
<organism evidence="7">
    <name type="scientific">Actinoplanes campanulatus</name>
    <dbReference type="NCBI Taxonomy" id="113559"/>
    <lineage>
        <taxon>Bacteria</taxon>
        <taxon>Bacillati</taxon>
        <taxon>Actinomycetota</taxon>
        <taxon>Actinomycetes</taxon>
        <taxon>Micromonosporales</taxon>
        <taxon>Micromonosporaceae</taxon>
        <taxon>Actinoplanes</taxon>
    </lineage>
</organism>